<name>A0A4Y2SF55_ARAVE</name>
<feature type="non-terminal residue" evidence="1">
    <location>
        <position position="61"/>
    </location>
</feature>
<protein>
    <submittedName>
        <fullName evidence="1">Uncharacterized protein</fullName>
    </submittedName>
</protein>
<keyword evidence="2" id="KW-1185">Reference proteome</keyword>
<evidence type="ECO:0000313" key="2">
    <source>
        <dbReference type="Proteomes" id="UP000499080"/>
    </source>
</evidence>
<dbReference type="EMBL" id="BGPR01021022">
    <property type="protein sequence ID" value="GBN85930.1"/>
    <property type="molecule type" value="Genomic_DNA"/>
</dbReference>
<proteinExistence type="predicted"/>
<reference evidence="1 2" key="1">
    <citation type="journal article" date="2019" name="Sci. Rep.">
        <title>Orb-weaving spider Araneus ventricosus genome elucidates the spidroin gene catalogue.</title>
        <authorList>
            <person name="Kono N."/>
            <person name="Nakamura H."/>
            <person name="Ohtoshi R."/>
            <person name="Moran D.A.P."/>
            <person name="Shinohara A."/>
            <person name="Yoshida Y."/>
            <person name="Fujiwara M."/>
            <person name="Mori M."/>
            <person name="Tomita M."/>
            <person name="Arakawa K."/>
        </authorList>
    </citation>
    <scope>NUCLEOTIDE SEQUENCE [LARGE SCALE GENOMIC DNA]</scope>
</reference>
<dbReference type="Proteomes" id="UP000499080">
    <property type="component" value="Unassembled WGS sequence"/>
</dbReference>
<dbReference type="AlphaFoldDB" id="A0A4Y2SF55"/>
<comment type="caution">
    <text evidence="1">The sequence shown here is derived from an EMBL/GenBank/DDBJ whole genome shotgun (WGS) entry which is preliminary data.</text>
</comment>
<accession>A0A4Y2SF55</accession>
<evidence type="ECO:0000313" key="1">
    <source>
        <dbReference type="EMBL" id="GBN85930.1"/>
    </source>
</evidence>
<gene>
    <name evidence="1" type="ORF">AVEN_49849_1</name>
</gene>
<sequence>MQLLTKRLLHLAHNSNGHSPDARGAGTPEPVRLSKQIYYISKESDLKLYKAEAIAISAENK</sequence>
<organism evidence="1 2">
    <name type="scientific">Araneus ventricosus</name>
    <name type="common">Orbweaver spider</name>
    <name type="synonym">Epeira ventricosa</name>
    <dbReference type="NCBI Taxonomy" id="182803"/>
    <lineage>
        <taxon>Eukaryota</taxon>
        <taxon>Metazoa</taxon>
        <taxon>Ecdysozoa</taxon>
        <taxon>Arthropoda</taxon>
        <taxon>Chelicerata</taxon>
        <taxon>Arachnida</taxon>
        <taxon>Araneae</taxon>
        <taxon>Araneomorphae</taxon>
        <taxon>Entelegynae</taxon>
        <taxon>Araneoidea</taxon>
        <taxon>Araneidae</taxon>
        <taxon>Araneus</taxon>
    </lineage>
</organism>